<dbReference type="OrthoDB" id="9809746at2"/>
<dbReference type="Pfam" id="PF08534">
    <property type="entry name" value="Redoxin"/>
    <property type="match status" value="1"/>
</dbReference>
<dbReference type="InterPro" id="IPR036249">
    <property type="entry name" value="Thioredoxin-like_sf"/>
</dbReference>
<reference evidence="4 5" key="1">
    <citation type="submission" date="2016-11" db="EMBL/GenBank/DDBJ databases">
        <authorList>
            <person name="Jaros S."/>
            <person name="Januszkiewicz K."/>
            <person name="Wedrychowicz H."/>
        </authorList>
    </citation>
    <scope>NUCLEOTIDE SEQUENCE [LARGE SCALE GENOMIC DNA]</scope>
    <source>
        <strain evidence="4 5">DSM 24574</strain>
    </source>
</reference>
<dbReference type="STRING" id="947013.SAMN04488109_5822"/>
<keyword evidence="2" id="KW-0732">Signal</keyword>
<evidence type="ECO:0000256" key="1">
    <source>
        <dbReference type="SAM" id="Phobius"/>
    </source>
</evidence>
<dbReference type="InterPro" id="IPR013766">
    <property type="entry name" value="Thioredoxin_domain"/>
</dbReference>
<evidence type="ECO:0000259" key="3">
    <source>
        <dbReference type="PROSITE" id="PS51352"/>
    </source>
</evidence>
<evidence type="ECO:0000313" key="5">
    <source>
        <dbReference type="Proteomes" id="UP000184212"/>
    </source>
</evidence>
<gene>
    <name evidence="4" type="ORF">SAMN04488109_5822</name>
</gene>
<dbReference type="Gene3D" id="3.40.30.10">
    <property type="entry name" value="Glutaredoxin"/>
    <property type="match status" value="1"/>
</dbReference>
<keyword evidence="5" id="KW-1185">Reference proteome</keyword>
<dbReference type="InterPro" id="IPR047262">
    <property type="entry name" value="PRX-like1"/>
</dbReference>
<dbReference type="SUPFAM" id="SSF52833">
    <property type="entry name" value="Thioredoxin-like"/>
    <property type="match status" value="1"/>
</dbReference>
<proteinExistence type="predicted"/>
<evidence type="ECO:0000256" key="2">
    <source>
        <dbReference type="SAM" id="SignalP"/>
    </source>
</evidence>
<dbReference type="AlphaFoldDB" id="A0A1M5WM09"/>
<dbReference type="InterPro" id="IPR013740">
    <property type="entry name" value="Redoxin"/>
</dbReference>
<dbReference type="EMBL" id="FQWQ01000005">
    <property type="protein sequence ID" value="SHH88546.1"/>
    <property type="molecule type" value="Genomic_DNA"/>
</dbReference>
<sequence length="189" mass="20224">MRTVLFLVALFGVFPAIMAQPVADFSLTNVVDGSKVSLASYSSSAGVVVIFTTNACAYDEYYRARINKLANSHPDNVPVLLVNASVDAPESAENMTKAAQKWGVSAPYLADKDQSVMQSLGATKSPQVFVLKNNGGKFAVLYSGAIDDNAQVEADVRNAYLKDAIDSLLSNQKPATTEVRPVGCTIRKK</sequence>
<name>A0A1M5WM09_9BACT</name>
<dbReference type="PANTHER" id="PTHR43640">
    <property type="entry name" value="OS07G0260300 PROTEIN"/>
    <property type="match status" value="1"/>
</dbReference>
<feature type="domain" description="Thioredoxin" evidence="3">
    <location>
        <begin position="16"/>
        <end position="161"/>
    </location>
</feature>
<organism evidence="4 5">
    <name type="scientific">Chryseolinea serpens</name>
    <dbReference type="NCBI Taxonomy" id="947013"/>
    <lineage>
        <taxon>Bacteria</taxon>
        <taxon>Pseudomonadati</taxon>
        <taxon>Bacteroidota</taxon>
        <taxon>Cytophagia</taxon>
        <taxon>Cytophagales</taxon>
        <taxon>Fulvivirgaceae</taxon>
        <taxon>Chryseolinea</taxon>
    </lineage>
</organism>
<keyword evidence="1" id="KW-1133">Transmembrane helix</keyword>
<keyword evidence="1" id="KW-0812">Transmembrane</keyword>
<evidence type="ECO:0000313" key="4">
    <source>
        <dbReference type="EMBL" id="SHH88546.1"/>
    </source>
</evidence>
<dbReference type="Proteomes" id="UP000184212">
    <property type="component" value="Unassembled WGS sequence"/>
</dbReference>
<dbReference type="RefSeq" id="WP_073141719.1">
    <property type="nucleotide sequence ID" value="NZ_FQWQ01000005.1"/>
</dbReference>
<protein>
    <submittedName>
        <fullName evidence="4">AhpC/TSA family protein</fullName>
    </submittedName>
</protein>
<feature type="signal peptide" evidence="2">
    <location>
        <begin position="1"/>
        <end position="19"/>
    </location>
</feature>
<dbReference type="PANTHER" id="PTHR43640:SF1">
    <property type="entry name" value="THIOREDOXIN-DEPENDENT PEROXIREDOXIN"/>
    <property type="match status" value="1"/>
</dbReference>
<dbReference type="GO" id="GO:0016491">
    <property type="term" value="F:oxidoreductase activity"/>
    <property type="evidence" value="ECO:0007669"/>
    <property type="project" value="InterPro"/>
</dbReference>
<feature type="chain" id="PRO_5013336649" evidence="2">
    <location>
        <begin position="20"/>
        <end position="189"/>
    </location>
</feature>
<feature type="transmembrane region" description="Helical" evidence="1">
    <location>
        <begin position="38"/>
        <end position="58"/>
    </location>
</feature>
<keyword evidence="1" id="KW-0472">Membrane</keyword>
<accession>A0A1M5WM09</accession>
<dbReference type="PROSITE" id="PS51352">
    <property type="entry name" value="THIOREDOXIN_2"/>
    <property type="match status" value="1"/>
</dbReference>